<dbReference type="EMBL" id="SDEE01001493">
    <property type="protein sequence ID" value="RXW11961.1"/>
    <property type="molecule type" value="Genomic_DNA"/>
</dbReference>
<feature type="compositionally biased region" description="Acidic residues" evidence="1">
    <location>
        <begin position="165"/>
        <end position="175"/>
    </location>
</feature>
<comment type="caution">
    <text evidence="2">The sequence shown here is derived from an EMBL/GenBank/DDBJ whole genome shotgun (WGS) entry which is preliminary data.</text>
</comment>
<dbReference type="AlphaFoldDB" id="A0A4Q2D135"/>
<feature type="compositionally biased region" description="Pro residues" evidence="1">
    <location>
        <begin position="213"/>
        <end position="225"/>
    </location>
</feature>
<evidence type="ECO:0000256" key="1">
    <source>
        <dbReference type="SAM" id="MobiDB-lite"/>
    </source>
</evidence>
<proteinExistence type="predicted"/>
<gene>
    <name evidence="2" type="ORF">EST38_g13895</name>
</gene>
<protein>
    <submittedName>
        <fullName evidence="2">Uncharacterized protein</fullName>
    </submittedName>
</protein>
<sequence>MRVSSLVYLTTNATFIAGFLKDSWKRGFFAVRADVDNMNLSNFQTSIRVQGSVLPISPSSFKTLSAFLKRYLSGLPNPILISLTPPSLFPVAGLTIPAEFPAPNPCPHLLQNVTIRDMKLKPTGPNGQFVASRVVEGRLVLPRGMDVGLNVSRILPDVLVFDGEVPEDGDGDSDSDNATATRSSSRIRRGWEYEGEDDGYGYGFPWTGSKGRTPPPPRDPLPDPLPDCAFGHIRPEEWLNAKSVRVDLDEDGDDDGEGEEMRERRGKRKGKGKEGKEKETGAVYAVTAKVVDVPLEVLPGRQKEFSNFVSKVIFNSDGALAGIQGTAAVGLTVEGLPLFSPPPDSHLGSGEQASSNYPVLAGLPFQGSVRINKKSLFKGEMKGLGRILEEFPFIQRRH</sequence>
<accession>A0A4Q2D135</accession>
<dbReference type="Proteomes" id="UP000290288">
    <property type="component" value="Unassembled WGS sequence"/>
</dbReference>
<name>A0A4Q2D135_9AGAR</name>
<feature type="region of interest" description="Disordered" evidence="1">
    <location>
        <begin position="244"/>
        <end position="279"/>
    </location>
</feature>
<feature type="region of interest" description="Disordered" evidence="1">
    <location>
        <begin position="202"/>
        <end position="225"/>
    </location>
</feature>
<keyword evidence="3" id="KW-1185">Reference proteome</keyword>
<feature type="compositionally biased region" description="Acidic residues" evidence="1">
    <location>
        <begin position="248"/>
        <end position="260"/>
    </location>
</feature>
<evidence type="ECO:0000313" key="2">
    <source>
        <dbReference type="EMBL" id="RXW11961.1"/>
    </source>
</evidence>
<dbReference type="STRING" id="2316362.A0A4Q2D135"/>
<organism evidence="2 3">
    <name type="scientific">Candolleomyces aberdarensis</name>
    <dbReference type="NCBI Taxonomy" id="2316362"/>
    <lineage>
        <taxon>Eukaryota</taxon>
        <taxon>Fungi</taxon>
        <taxon>Dikarya</taxon>
        <taxon>Basidiomycota</taxon>
        <taxon>Agaricomycotina</taxon>
        <taxon>Agaricomycetes</taxon>
        <taxon>Agaricomycetidae</taxon>
        <taxon>Agaricales</taxon>
        <taxon>Agaricineae</taxon>
        <taxon>Psathyrellaceae</taxon>
        <taxon>Candolleomyces</taxon>
    </lineage>
</organism>
<evidence type="ECO:0000313" key="3">
    <source>
        <dbReference type="Proteomes" id="UP000290288"/>
    </source>
</evidence>
<reference evidence="2 3" key="1">
    <citation type="submission" date="2019-01" db="EMBL/GenBank/DDBJ databases">
        <title>Draft genome sequence of Psathyrella aberdarensis IHI B618.</title>
        <authorList>
            <person name="Buettner E."/>
            <person name="Kellner H."/>
        </authorList>
    </citation>
    <scope>NUCLEOTIDE SEQUENCE [LARGE SCALE GENOMIC DNA]</scope>
    <source>
        <strain evidence="2 3">IHI B618</strain>
    </source>
</reference>
<feature type="region of interest" description="Disordered" evidence="1">
    <location>
        <begin position="165"/>
        <end position="190"/>
    </location>
</feature>
<dbReference type="OrthoDB" id="10039566at2759"/>